<evidence type="ECO:0000256" key="14">
    <source>
        <dbReference type="ARBA" id="ARBA00053181"/>
    </source>
</evidence>
<dbReference type="InterPro" id="IPR000608">
    <property type="entry name" value="UBC"/>
</dbReference>
<keyword evidence="20" id="KW-1185">Reference proteome</keyword>
<dbReference type="GO" id="GO:0061631">
    <property type="term" value="F:ubiquitin conjugating enzyme activity"/>
    <property type="evidence" value="ECO:0007669"/>
    <property type="project" value="UniProtKB-EC"/>
</dbReference>
<sequence>MNSNVENLPPHVLRLVYKEVSALAADPPEGIKIYPSEEDITELHTAIEGPEGTPFAGGIFRMRLVLGKDFPAVPPKGYFLTKIFHPNVGHKGEICVNVLKRDWKAELGLRHVLLTIKCLLIHPNPESALNEEAGRLLLEDYAEYESRARLLTEIHAMGGPGGTSGAPQDPSDGPQPKKHAGDPTKRAGPSAVAVPATLGNGANGASTTTSNSSNAEIQCAGSPSALLQHQTPEQRTVDTRAGTFQHVDPSARSFTEEPEIDPSPSLLLLAIQANIRPAALQGRTKTPEKLPETSEGVLETPPRPLPQVMFPKNVTSAEALAPPLGAAQVAPIRPRLIDVWMDVCRGYYDVMGHFDSAFNCSKDTFIYCCGTCHYRFCCPERSRQLEQDSCKNYHSPDWAKPQTEAMIIPEELGPDPDFDPLKQQSHNTGFVIGGVVVFMVAVAVGIKVVFNKVQQEANQRDLNMPRALVDMLRHQSSPVQQDERNNSVALTVGDGQGTLGRPPKNLYTPGLPSKDNRLGNLQHNFIHSSGTSPKHTATIERTPRMNNAQLAAGGTLLSSKHNNTKSQPAFHHSLHNLAQLPPSYESATKPELNRYSSLKRLEKGLDEYSSGYCTTKRRPHTAQPALQSSQHHLHWGGDYTLSGRGTLPRHAARPWIPPPPSGMPASPTPNPYPLDPPEPQYNPNYDTLSKPPRKVKSTDQLLNMGDVPGNTGTLSRLSKNQQHQYYKAMAASNKNSNTQTLTRKTQDRQDRQDRQERQERQERLLMSPDHLEERMGVGGMGVVDPYAHTGGIVPTLPRQQKAQSQQNVCATPSLDRHHMIKMNSHPTSGREQGEEHDHDGAHERGHGLGRGDARSRGSHGNGNTRGPQREEDGFRSEKAEHH</sequence>
<dbReference type="PROSITE" id="PS00183">
    <property type="entry name" value="UBC_1"/>
    <property type="match status" value="1"/>
</dbReference>
<dbReference type="CDD" id="cd23804">
    <property type="entry name" value="UBCc_UBE2S"/>
    <property type="match status" value="1"/>
</dbReference>
<comment type="function">
    <text evidence="14">Accepts ubiquitin from the E1 complex and catalyzes its covalent attachment to other proteins. Catalyzes 'Lys-11'-linked polyubiquitination. Acts as an essential factor of the anaphase promoting complex/cyclosome (APC/C), a cell cycle-regulated ubiquitin ligase that controls progression through mitosis. Acts by specifically elongating 'Lys-11'-linked polyubiquitin chains initiated by the E2 enzyme UBE2C/UBCH10 on APC/C substrates, enhancing the degradation of APC/C substrates by the proteasome and promoting mitotic exit. Also acts by elongating ubiquitin chains initiated by the E2 enzyme UBE2D1/UBCH5 in vitro; it is however unclear whether UBE2D1/UBCH5 acts as an E2 enzyme for the APC/C in vivo. Also involved in ubiquitination and subsequent degradation of VHL, resulting in an accumulation of HIF1A. In vitro able to promote polyubiquitination using all 7 ubiquitin Lys residues, except 'Lys-48'-linked polyubiquitination.</text>
</comment>
<evidence type="ECO:0000313" key="20">
    <source>
        <dbReference type="Proteomes" id="UP001279410"/>
    </source>
</evidence>
<evidence type="ECO:0000256" key="7">
    <source>
        <dbReference type="ARBA" id="ARBA00022692"/>
    </source>
</evidence>
<feature type="compositionally biased region" description="Polar residues" evidence="16">
    <location>
        <begin position="797"/>
        <end position="810"/>
    </location>
</feature>
<evidence type="ECO:0000256" key="1">
    <source>
        <dbReference type="ARBA" id="ARBA00000485"/>
    </source>
</evidence>
<dbReference type="Gene3D" id="3.10.110.10">
    <property type="entry name" value="Ubiquitin Conjugating Enzyme"/>
    <property type="match status" value="1"/>
</dbReference>
<evidence type="ECO:0000256" key="16">
    <source>
        <dbReference type="SAM" id="MobiDB-lite"/>
    </source>
</evidence>
<feature type="compositionally biased region" description="Basic and acidic residues" evidence="16">
    <location>
        <begin position="744"/>
        <end position="769"/>
    </location>
</feature>
<dbReference type="GO" id="GO:0032281">
    <property type="term" value="C:AMPA glutamate receptor complex"/>
    <property type="evidence" value="ECO:0007669"/>
    <property type="project" value="TreeGrafter"/>
</dbReference>
<dbReference type="PANTHER" id="PTHR31774">
    <property type="entry name" value="PROTEIN SHISA-9-RELATED"/>
    <property type="match status" value="1"/>
</dbReference>
<dbReference type="Pfam" id="PF13908">
    <property type="entry name" value="Shisa_N"/>
    <property type="match status" value="1"/>
</dbReference>
<feature type="active site" description="Glycyl thioester intermediate" evidence="15">
    <location>
        <position position="95"/>
    </location>
</feature>
<name>A0AAD3RCU4_LATJO</name>
<dbReference type="FunFam" id="3.10.110.10:FF:000034">
    <property type="entry name" value="Ubiquitin-conjugating enzyme E2 S"/>
    <property type="match status" value="1"/>
</dbReference>
<feature type="region of interest" description="Disordered" evidence="16">
    <location>
        <begin position="283"/>
        <end position="305"/>
    </location>
</feature>
<dbReference type="GO" id="GO:0031145">
    <property type="term" value="P:anaphase-promoting complex-dependent catabolic process"/>
    <property type="evidence" value="ECO:0007669"/>
    <property type="project" value="UniProtKB-ARBA"/>
</dbReference>
<evidence type="ECO:0000259" key="18">
    <source>
        <dbReference type="PROSITE" id="PS50127"/>
    </source>
</evidence>
<dbReference type="SMART" id="SM00212">
    <property type="entry name" value="UBCc"/>
    <property type="match status" value="1"/>
</dbReference>
<keyword evidence="11 17" id="KW-1133">Transmembrane helix</keyword>
<dbReference type="EC" id="2.3.2.23" evidence="4"/>
<dbReference type="GO" id="GO:0048172">
    <property type="term" value="P:regulation of short-term neuronal synaptic plasticity"/>
    <property type="evidence" value="ECO:0007669"/>
    <property type="project" value="TreeGrafter"/>
</dbReference>
<evidence type="ECO:0000256" key="17">
    <source>
        <dbReference type="SAM" id="Phobius"/>
    </source>
</evidence>
<evidence type="ECO:0000256" key="6">
    <source>
        <dbReference type="ARBA" id="ARBA00022679"/>
    </source>
</evidence>
<comment type="pathway">
    <text evidence="3">Protein modification; protein ubiquitination.</text>
</comment>
<evidence type="ECO:0000256" key="9">
    <source>
        <dbReference type="ARBA" id="ARBA00022786"/>
    </source>
</evidence>
<keyword evidence="5" id="KW-0132">Cell division</keyword>
<evidence type="ECO:0000256" key="10">
    <source>
        <dbReference type="ARBA" id="ARBA00022840"/>
    </source>
</evidence>
<feature type="compositionally biased region" description="Pro residues" evidence="16">
    <location>
        <begin position="655"/>
        <end position="680"/>
    </location>
</feature>
<evidence type="ECO:0000256" key="15">
    <source>
        <dbReference type="PROSITE-ProRule" id="PRU10133"/>
    </source>
</evidence>
<keyword evidence="10" id="KW-0067">ATP-binding</keyword>
<feature type="domain" description="UBC core" evidence="18">
    <location>
        <begin position="11"/>
        <end position="157"/>
    </location>
</feature>
<comment type="subcellular location">
    <subcellularLocation>
        <location evidence="2">Membrane</location>
    </subcellularLocation>
</comment>
<comment type="catalytic activity">
    <reaction evidence="1">
        <text>S-ubiquitinyl-[E1 ubiquitin-activating enzyme]-L-cysteine + [E2 ubiquitin-conjugating enzyme]-L-cysteine = [E1 ubiquitin-activating enzyme]-L-cysteine + S-ubiquitinyl-[E2 ubiquitin-conjugating enzyme]-L-cysteine.</text>
        <dbReference type="EC" id="2.3.2.23"/>
    </reaction>
</comment>
<keyword evidence="7 17" id="KW-0812">Transmembrane</keyword>
<organism evidence="19 20">
    <name type="scientific">Lates japonicus</name>
    <name type="common">Japanese lates</name>
    <dbReference type="NCBI Taxonomy" id="270547"/>
    <lineage>
        <taxon>Eukaryota</taxon>
        <taxon>Metazoa</taxon>
        <taxon>Chordata</taxon>
        <taxon>Craniata</taxon>
        <taxon>Vertebrata</taxon>
        <taxon>Euteleostomi</taxon>
        <taxon>Actinopterygii</taxon>
        <taxon>Neopterygii</taxon>
        <taxon>Teleostei</taxon>
        <taxon>Neoteleostei</taxon>
        <taxon>Acanthomorphata</taxon>
        <taxon>Carangaria</taxon>
        <taxon>Carangaria incertae sedis</taxon>
        <taxon>Centropomidae</taxon>
        <taxon>Lates</taxon>
    </lineage>
</organism>
<dbReference type="EMBL" id="BRZM01000063">
    <property type="protein sequence ID" value="GLD63736.1"/>
    <property type="molecule type" value="Genomic_DNA"/>
</dbReference>
<evidence type="ECO:0000256" key="4">
    <source>
        <dbReference type="ARBA" id="ARBA00012486"/>
    </source>
</evidence>
<keyword evidence="9" id="KW-0833">Ubl conjugation pathway</keyword>
<keyword evidence="12 17" id="KW-0472">Membrane</keyword>
<evidence type="ECO:0000256" key="11">
    <source>
        <dbReference type="ARBA" id="ARBA00022989"/>
    </source>
</evidence>
<feature type="compositionally biased region" description="Low complexity" evidence="16">
    <location>
        <begin position="196"/>
        <end position="215"/>
    </location>
</feature>
<dbReference type="AlphaFoldDB" id="A0AAD3RCU4"/>
<dbReference type="InterPro" id="IPR023313">
    <property type="entry name" value="UBQ-conjugating_AS"/>
</dbReference>
<dbReference type="InterPro" id="IPR016135">
    <property type="entry name" value="UBQ-conjugating_enzyme/RWD"/>
</dbReference>
<evidence type="ECO:0000256" key="5">
    <source>
        <dbReference type="ARBA" id="ARBA00022618"/>
    </source>
</evidence>
<feature type="region of interest" description="Disordered" evidence="16">
    <location>
        <begin position="791"/>
        <end position="882"/>
    </location>
</feature>
<protein>
    <recommendedName>
        <fullName evidence="4">E2 ubiquitin-conjugating enzyme</fullName>
        <ecNumber evidence="4">2.3.2.23</ecNumber>
    </recommendedName>
</protein>
<keyword evidence="8" id="KW-0547">Nucleotide-binding</keyword>
<dbReference type="GO" id="GO:0010458">
    <property type="term" value="P:exit from mitosis"/>
    <property type="evidence" value="ECO:0007669"/>
    <property type="project" value="UniProtKB-ARBA"/>
</dbReference>
<feature type="compositionally biased region" description="Basic and acidic residues" evidence="16">
    <location>
        <begin position="831"/>
        <end position="855"/>
    </location>
</feature>
<evidence type="ECO:0000256" key="12">
    <source>
        <dbReference type="ARBA" id="ARBA00023136"/>
    </source>
</evidence>
<dbReference type="Proteomes" id="UP001279410">
    <property type="component" value="Unassembled WGS sequence"/>
</dbReference>
<dbReference type="InterPro" id="IPR026910">
    <property type="entry name" value="Shisa"/>
</dbReference>
<keyword evidence="13" id="KW-0131">Cell cycle</keyword>
<accession>A0AAD3RCU4</accession>
<dbReference type="GO" id="GO:0051301">
    <property type="term" value="P:cell division"/>
    <property type="evidence" value="ECO:0007669"/>
    <property type="project" value="UniProtKB-KW"/>
</dbReference>
<feature type="compositionally biased region" description="Basic and acidic residues" evidence="16">
    <location>
        <begin position="867"/>
        <end position="882"/>
    </location>
</feature>
<evidence type="ECO:0000256" key="3">
    <source>
        <dbReference type="ARBA" id="ARBA00004906"/>
    </source>
</evidence>
<reference evidence="19" key="1">
    <citation type="submission" date="2022-08" db="EMBL/GenBank/DDBJ databases">
        <title>Genome sequencing of akame (Lates japonicus).</title>
        <authorList>
            <person name="Hashiguchi Y."/>
            <person name="Takahashi H."/>
        </authorList>
    </citation>
    <scope>NUCLEOTIDE SEQUENCE</scope>
    <source>
        <strain evidence="19">Kochi</strain>
    </source>
</reference>
<gene>
    <name evidence="19" type="ORF">AKAME5_001533100</name>
</gene>
<dbReference type="GO" id="GO:0005524">
    <property type="term" value="F:ATP binding"/>
    <property type="evidence" value="ECO:0007669"/>
    <property type="project" value="UniProtKB-KW"/>
</dbReference>
<dbReference type="InterPro" id="IPR053891">
    <property type="entry name" value="Shisa_N"/>
</dbReference>
<dbReference type="GO" id="GO:0014069">
    <property type="term" value="C:postsynaptic density"/>
    <property type="evidence" value="ECO:0007669"/>
    <property type="project" value="TreeGrafter"/>
</dbReference>
<feature type="transmembrane region" description="Helical" evidence="17">
    <location>
        <begin position="430"/>
        <end position="450"/>
    </location>
</feature>
<keyword evidence="6" id="KW-0808">Transferase</keyword>
<comment type="caution">
    <text evidence="19">The sequence shown here is derived from an EMBL/GenBank/DDBJ whole genome shotgun (WGS) entry which is preliminary data.</text>
</comment>
<dbReference type="PANTHER" id="PTHR31774:SF15">
    <property type="entry name" value="PROTEIN SHISA-7-LIKE"/>
    <property type="match status" value="1"/>
</dbReference>
<evidence type="ECO:0000256" key="8">
    <source>
        <dbReference type="ARBA" id="ARBA00022741"/>
    </source>
</evidence>
<dbReference type="GO" id="GO:0032591">
    <property type="term" value="C:dendritic spine membrane"/>
    <property type="evidence" value="ECO:0007669"/>
    <property type="project" value="TreeGrafter"/>
</dbReference>
<dbReference type="Pfam" id="PF00179">
    <property type="entry name" value="UQ_con"/>
    <property type="match status" value="1"/>
</dbReference>
<feature type="region of interest" description="Disordered" evidence="16">
    <location>
        <begin position="649"/>
        <end position="693"/>
    </location>
</feature>
<proteinExistence type="predicted"/>
<dbReference type="GO" id="GO:0045211">
    <property type="term" value="C:postsynaptic membrane"/>
    <property type="evidence" value="ECO:0007669"/>
    <property type="project" value="TreeGrafter"/>
</dbReference>
<feature type="region of interest" description="Disordered" evidence="16">
    <location>
        <begin position="730"/>
        <end position="769"/>
    </location>
</feature>
<evidence type="ECO:0000313" key="19">
    <source>
        <dbReference type="EMBL" id="GLD63736.1"/>
    </source>
</evidence>
<evidence type="ECO:0000256" key="13">
    <source>
        <dbReference type="ARBA" id="ARBA00023306"/>
    </source>
</evidence>
<evidence type="ECO:0000256" key="2">
    <source>
        <dbReference type="ARBA" id="ARBA00004370"/>
    </source>
</evidence>
<feature type="region of interest" description="Disordered" evidence="16">
    <location>
        <begin position="155"/>
        <end position="217"/>
    </location>
</feature>
<dbReference type="SUPFAM" id="SSF54495">
    <property type="entry name" value="UBC-like"/>
    <property type="match status" value="1"/>
</dbReference>
<dbReference type="PROSITE" id="PS50127">
    <property type="entry name" value="UBC_2"/>
    <property type="match status" value="1"/>
</dbReference>